<keyword evidence="6" id="KW-0378">Hydrolase</keyword>
<feature type="region of interest" description="Disordered" evidence="8">
    <location>
        <begin position="54"/>
        <end position="79"/>
    </location>
</feature>
<dbReference type="GO" id="GO:0003964">
    <property type="term" value="F:RNA-directed DNA polymerase activity"/>
    <property type="evidence" value="ECO:0007669"/>
    <property type="project" value="UniProtKB-KW"/>
</dbReference>
<evidence type="ECO:0000256" key="8">
    <source>
        <dbReference type="SAM" id="MobiDB-lite"/>
    </source>
</evidence>
<dbReference type="OrthoDB" id="691090at2759"/>
<dbReference type="GO" id="GO:0004519">
    <property type="term" value="F:endonuclease activity"/>
    <property type="evidence" value="ECO:0007669"/>
    <property type="project" value="UniProtKB-KW"/>
</dbReference>
<dbReference type="SUPFAM" id="SSF56672">
    <property type="entry name" value="DNA/RNA polymerases"/>
    <property type="match status" value="1"/>
</dbReference>
<evidence type="ECO:0000256" key="7">
    <source>
        <dbReference type="ARBA" id="ARBA00022918"/>
    </source>
</evidence>
<keyword evidence="10" id="KW-1185">Reference proteome</keyword>
<dbReference type="InterPro" id="IPR053134">
    <property type="entry name" value="RNA-dir_DNA_polymerase"/>
</dbReference>
<dbReference type="InterPro" id="IPR043502">
    <property type="entry name" value="DNA/RNA_pol_sf"/>
</dbReference>
<name>A0A8B9A3C9_PHODC</name>
<keyword evidence="1" id="KW-0645">Protease</keyword>
<dbReference type="Proteomes" id="UP000228380">
    <property type="component" value="Chromosome 4"/>
</dbReference>
<dbReference type="CDD" id="cd01647">
    <property type="entry name" value="RT_LTR"/>
    <property type="match status" value="1"/>
</dbReference>
<gene>
    <name evidence="11" type="primary">LOC120110384</name>
</gene>
<keyword evidence="4" id="KW-0540">Nuclease</keyword>
<evidence type="ECO:0000256" key="2">
    <source>
        <dbReference type="ARBA" id="ARBA00022679"/>
    </source>
</evidence>
<dbReference type="FunFam" id="3.10.10.10:FF:000007">
    <property type="entry name" value="Retrovirus-related Pol polyprotein from transposon 17.6-like Protein"/>
    <property type="match status" value="1"/>
</dbReference>
<accession>A0A8B9A3C9</accession>
<dbReference type="InterPro" id="IPR043128">
    <property type="entry name" value="Rev_trsase/Diguanyl_cyclase"/>
</dbReference>
<dbReference type="InterPro" id="IPR005162">
    <property type="entry name" value="Retrotrans_gag_dom"/>
</dbReference>
<evidence type="ECO:0000256" key="4">
    <source>
        <dbReference type="ARBA" id="ARBA00022722"/>
    </source>
</evidence>
<dbReference type="PANTHER" id="PTHR24559:SF450">
    <property type="entry name" value="RNA-DIRECTED DNA POLYMERASE HOMOLOG"/>
    <property type="match status" value="1"/>
</dbReference>
<keyword evidence="7" id="KW-0695">RNA-directed DNA polymerase</keyword>
<dbReference type="Pfam" id="PF08284">
    <property type="entry name" value="RVP_2"/>
    <property type="match status" value="1"/>
</dbReference>
<evidence type="ECO:0000313" key="11">
    <source>
        <dbReference type="RefSeq" id="XP_038981135.1"/>
    </source>
</evidence>
<dbReference type="SUPFAM" id="SSF50630">
    <property type="entry name" value="Acid proteases"/>
    <property type="match status" value="1"/>
</dbReference>
<keyword evidence="3" id="KW-0548">Nucleotidyltransferase</keyword>
<dbReference type="Gene3D" id="3.30.70.270">
    <property type="match status" value="1"/>
</dbReference>
<dbReference type="Gene3D" id="2.40.70.10">
    <property type="entry name" value="Acid Proteases"/>
    <property type="match status" value="1"/>
</dbReference>
<keyword evidence="5" id="KW-0255">Endonuclease</keyword>
<dbReference type="Pfam" id="PF00078">
    <property type="entry name" value="RVT_1"/>
    <property type="match status" value="1"/>
</dbReference>
<evidence type="ECO:0000256" key="3">
    <source>
        <dbReference type="ARBA" id="ARBA00022695"/>
    </source>
</evidence>
<dbReference type="GO" id="GO:0008233">
    <property type="term" value="F:peptidase activity"/>
    <property type="evidence" value="ECO:0007669"/>
    <property type="project" value="UniProtKB-KW"/>
</dbReference>
<dbReference type="AlphaFoldDB" id="A0A8B9A3C9"/>
<dbReference type="Pfam" id="PF03732">
    <property type="entry name" value="Retrotrans_gag"/>
    <property type="match status" value="1"/>
</dbReference>
<dbReference type="CDD" id="cd00303">
    <property type="entry name" value="retropepsin_like"/>
    <property type="match status" value="1"/>
</dbReference>
<evidence type="ECO:0000256" key="5">
    <source>
        <dbReference type="ARBA" id="ARBA00022759"/>
    </source>
</evidence>
<reference evidence="10" key="1">
    <citation type="journal article" date="2019" name="Nat. Commun.">
        <title>Genome-wide association mapping of date palm fruit traits.</title>
        <authorList>
            <person name="Hazzouri K.M."/>
            <person name="Gros-Balthazard M."/>
            <person name="Flowers J.M."/>
            <person name="Copetti D."/>
            <person name="Lemansour A."/>
            <person name="Lebrun M."/>
            <person name="Masmoudi K."/>
            <person name="Ferrand S."/>
            <person name="Dhar M.I."/>
            <person name="Fresquez Z.A."/>
            <person name="Rosas U."/>
            <person name="Zhang J."/>
            <person name="Talag J."/>
            <person name="Lee S."/>
            <person name="Kudrna D."/>
            <person name="Powell R.F."/>
            <person name="Leitch I.J."/>
            <person name="Krueger R.R."/>
            <person name="Wing R.A."/>
            <person name="Amiri K.M.A."/>
            <person name="Purugganan M.D."/>
        </authorList>
    </citation>
    <scope>NUCLEOTIDE SEQUENCE [LARGE SCALE GENOMIC DNA]</scope>
    <source>
        <strain evidence="10">cv. Khalas</strain>
    </source>
</reference>
<protein>
    <submittedName>
        <fullName evidence="11">Uncharacterized protein K02A2.6-like</fullName>
    </submittedName>
</protein>
<dbReference type="GeneID" id="120110384"/>
<evidence type="ECO:0000259" key="9">
    <source>
        <dbReference type="PROSITE" id="PS50878"/>
    </source>
</evidence>
<feature type="domain" description="Reverse transcriptase" evidence="9">
    <location>
        <begin position="575"/>
        <end position="754"/>
    </location>
</feature>
<sequence>MAESTRNAKLDEMMHLLKATTEAHGKLLLDQGKILQEIIGRMSRVDARLESISAGPQFERGETSNAQSPIQSARSGDTNQSIQTRIARLEFPRFDGADPASWLYRADQFFLHQQIPNTQKLLLASFHLEGKALQWFRWVEKAGAISNWEDFSKGLLTRFGPNQYEDPTGLLTKLRQSTSVEHYQTLFEELANRTEGLNESFMISCFVGGLREDIRLSVQMLRPRTLSDAIGLARMQEEKVNTRSRQNRLDQERSSTNSPPKPPTPIIKKLTPVEMKERRDKGLCYNCDENFFPGHKCRQQKLYLMEGSWAEMGEPEVEAEALEDVVEKEECSKPELAISLHAITESRSPQTMHVKGMLGRVPVVVLIDSGSTHNFLTPRIARKAGLTIWKDTKLEVSVANGDRVHGQGKSTGVKMRIQGVPLIVDFFILELGGYEAVLGADWLQKLGPISWDFANLTMEFQLGPSKYKLNGEAEKKLEFITEKDVGKNISTHNSCFLLQVQSLQITSEDRKIPLPIEELLSSYADVFQEPCGLPPSRTWDHQIPLVPGTKPMNSRPYRYPHYQKSEIEKLVGELLQQGVVRPSQSPFASPVLLVRKSDGSWRLCVDYRALNQATIKDKFHIPIIEELLDELHGAQVFSKLDLRSSYHQIRVKPEDVSKTAFRTHEGHYEFLVMPFGLTNAPSTFQGLMNEVFRPFLRRFVLVFFDDILVYSLNIMDHLFHLKTVLELLRTNKLFAKKSKCIFGSISIEYLGHIISKDGVAANPEKIQCMLD</sequence>
<evidence type="ECO:0000256" key="6">
    <source>
        <dbReference type="ARBA" id="ARBA00022801"/>
    </source>
</evidence>
<feature type="region of interest" description="Disordered" evidence="8">
    <location>
        <begin position="237"/>
        <end position="267"/>
    </location>
</feature>
<dbReference type="InterPro" id="IPR021109">
    <property type="entry name" value="Peptidase_aspartic_dom_sf"/>
</dbReference>
<dbReference type="InterPro" id="IPR000477">
    <property type="entry name" value="RT_dom"/>
</dbReference>
<feature type="compositionally biased region" description="Basic and acidic residues" evidence="8">
    <location>
        <begin position="237"/>
        <end position="253"/>
    </location>
</feature>
<dbReference type="GO" id="GO:0006508">
    <property type="term" value="P:proteolysis"/>
    <property type="evidence" value="ECO:0007669"/>
    <property type="project" value="UniProtKB-KW"/>
</dbReference>
<keyword evidence="2" id="KW-0808">Transferase</keyword>
<organism evidence="10 11">
    <name type="scientific">Phoenix dactylifera</name>
    <name type="common">Date palm</name>
    <dbReference type="NCBI Taxonomy" id="42345"/>
    <lineage>
        <taxon>Eukaryota</taxon>
        <taxon>Viridiplantae</taxon>
        <taxon>Streptophyta</taxon>
        <taxon>Embryophyta</taxon>
        <taxon>Tracheophyta</taxon>
        <taxon>Spermatophyta</taxon>
        <taxon>Magnoliopsida</taxon>
        <taxon>Liliopsida</taxon>
        <taxon>Arecaceae</taxon>
        <taxon>Coryphoideae</taxon>
        <taxon>Phoeniceae</taxon>
        <taxon>Phoenix</taxon>
    </lineage>
</organism>
<proteinExistence type="predicted"/>
<dbReference type="KEGG" id="pda:120110384"/>
<dbReference type="RefSeq" id="XP_038981135.1">
    <property type="nucleotide sequence ID" value="XM_039125207.1"/>
</dbReference>
<evidence type="ECO:0000313" key="10">
    <source>
        <dbReference type="Proteomes" id="UP000228380"/>
    </source>
</evidence>
<dbReference type="PANTHER" id="PTHR24559">
    <property type="entry name" value="TRANSPOSON TY3-I GAG-POL POLYPROTEIN"/>
    <property type="match status" value="1"/>
</dbReference>
<evidence type="ECO:0000256" key="1">
    <source>
        <dbReference type="ARBA" id="ARBA00022670"/>
    </source>
</evidence>
<reference evidence="11" key="2">
    <citation type="submission" date="2025-08" db="UniProtKB">
        <authorList>
            <consortium name="RefSeq"/>
        </authorList>
    </citation>
    <scope>IDENTIFICATION</scope>
    <source>
        <tissue evidence="11">Young leaves</tissue>
    </source>
</reference>
<dbReference type="PROSITE" id="PS50878">
    <property type="entry name" value="RT_POL"/>
    <property type="match status" value="1"/>
</dbReference>
<dbReference type="Gene3D" id="3.10.10.10">
    <property type="entry name" value="HIV Type 1 Reverse Transcriptase, subunit A, domain 1"/>
    <property type="match status" value="1"/>
</dbReference>
<feature type="compositionally biased region" description="Polar residues" evidence="8">
    <location>
        <begin position="63"/>
        <end position="79"/>
    </location>
</feature>